<dbReference type="NCBIfam" id="TIGR00229">
    <property type="entry name" value="sensory_box"/>
    <property type="match status" value="3"/>
</dbReference>
<dbReference type="GO" id="GO:0006355">
    <property type="term" value="P:regulation of DNA-templated transcription"/>
    <property type="evidence" value="ECO:0007669"/>
    <property type="project" value="InterPro"/>
</dbReference>
<dbReference type="Pfam" id="PF00512">
    <property type="entry name" value="HisKA"/>
    <property type="match status" value="1"/>
</dbReference>
<keyword evidence="3" id="KW-0597">Phosphoprotein</keyword>
<name>A0A934PTN3_9SPHI</name>
<dbReference type="PANTHER" id="PTHR43304">
    <property type="entry name" value="PHYTOCHROME-LIKE PROTEIN CPH1"/>
    <property type="match status" value="1"/>
</dbReference>
<dbReference type="Proteomes" id="UP000613193">
    <property type="component" value="Unassembled WGS sequence"/>
</dbReference>
<evidence type="ECO:0000256" key="5">
    <source>
        <dbReference type="ARBA" id="ARBA00022777"/>
    </source>
</evidence>
<dbReference type="InterPro" id="IPR004358">
    <property type="entry name" value="Sig_transdc_His_kin-like_C"/>
</dbReference>
<dbReference type="SMART" id="SM00388">
    <property type="entry name" value="HisKA"/>
    <property type="match status" value="1"/>
</dbReference>
<dbReference type="InterPro" id="IPR052162">
    <property type="entry name" value="Sensor_kinase/Photoreceptor"/>
</dbReference>
<dbReference type="InterPro" id="IPR000700">
    <property type="entry name" value="PAS-assoc_C"/>
</dbReference>
<dbReference type="InterPro" id="IPR001610">
    <property type="entry name" value="PAC"/>
</dbReference>
<feature type="domain" description="PAS" evidence="7">
    <location>
        <begin position="12"/>
        <end position="81"/>
    </location>
</feature>
<dbReference type="SUPFAM" id="SSF55874">
    <property type="entry name" value="ATPase domain of HSP90 chaperone/DNA topoisomerase II/histidine kinase"/>
    <property type="match status" value="1"/>
</dbReference>
<dbReference type="Pfam" id="PF00989">
    <property type="entry name" value="PAS"/>
    <property type="match status" value="1"/>
</dbReference>
<dbReference type="AlphaFoldDB" id="A0A934PTN3"/>
<evidence type="ECO:0000256" key="2">
    <source>
        <dbReference type="ARBA" id="ARBA00012438"/>
    </source>
</evidence>
<evidence type="ECO:0000313" key="9">
    <source>
        <dbReference type="EMBL" id="MBK0380629.1"/>
    </source>
</evidence>
<dbReference type="Gene3D" id="3.30.450.20">
    <property type="entry name" value="PAS domain"/>
    <property type="match status" value="3"/>
</dbReference>
<comment type="caution">
    <text evidence="9">The sequence shown here is derived from an EMBL/GenBank/DDBJ whole genome shotgun (WGS) entry which is preliminary data.</text>
</comment>
<dbReference type="PROSITE" id="PS50112">
    <property type="entry name" value="PAS"/>
    <property type="match status" value="2"/>
</dbReference>
<protein>
    <recommendedName>
        <fullName evidence="2">histidine kinase</fullName>
        <ecNumber evidence="2">2.7.13.3</ecNumber>
    </recommendedName>
</protein>
<dbReference type="Gene3D" id="3.30.565.10">
    <property type="entry name" value="Histidine kinase-like ATPase, C-terminal domain"/>
    <property type="match status" value="1"/>
</dbReference>
<sequence length="929" mass="106080">MLDQKNKRPPFDHTAYRDFLDDGVIGAAAIDDKGIIVYANQAELQLTGYSSEEYIGKPLSAFYSSEKGNIIKLLQEQQETNNLEVCVICKNNIDRWAILTTRHFTDADNLTCTYIFNRDVTQYKKNEDLLWYLNTAVEELAQARDTHTALQKISKLIVPKFANWFTIDVLNNNGTDLLILAHEDPEAVNWAHSYRKNNPIDLNSDRGAGGVIKTGKPSFVPVITDEMIKSAISDPEKLKEIEKIGLQSVITVPMFSKNVIKGVITFISSIPGKYYDETDLRFAQNLANHIALALDNARLNEAAIAEIQNRRQIEETLKLTQAQLRSALSSGLVGTWTLDTQKNTLYFDESISKMFGVPYSPEGCDPVLLRQLVNVDDMNVADRLRNKAIAEQGVYETEYRITVNGINKWFFVRGKTELSNQNNEKLLTGVVVDITDRKRAEEALKQSEDVFKLIAETIPQKLFVTDKTGQINYYNPQWEEFTGYSIDKIKELTLTHFIHPDDLQNNLEAWFAVVENGDDFQYEHRLRQKDGEYRWHLTRALSLKDDQGRVVKWIGSITDIHDQKLKEQKKDEFISIASHELRTPLTTVKAFFQLAKKLIDTTDRSFIFIDKAGKQLDRLEKLIADLLDVSKINAGKMVYNTEAFNFDEALAEAVESVQHITDDHRIIVHANANVSFKGDKLRVEQVINNFLTNAIKYSPDADQIIIRSFVQENNIIVSVQDFGIGIAGENLNDLFERFYRVDNTAMRFQGLGLGLFIAAEIIKRHNGSFWIESKPGEGSTFYFLLPINGKQDFLDIDTDNKTYYKGNFVSISYNKHTKWLDVDWKGYQNLESVKKGCLIMLDLLRKNQCKKVLNDNTHVLGNWSEAVDWGSSVWFPEMEKAGLEYFAWVYSPSTFSRMAAEKSVDINMGKITAQFFVDTKEAAVWLKNK</sequence>
<dbReference type="SUPFAM" id="SSF55781">
    <property type="entry name" value="GAF domain-like"/>
    <property type="match status" value="1"/>
</dbReference>
<dbReference type="InterPro" id="IPR013655">
    <property type="entry name" value="PAS_fold_3"/>
</dbReference>
<evidence type="ECO:0000313" key="10">
    <source>
        <dbReference type="Proteomes" id="UP000613193"/>
    </source>
</evidence>
<feature type="domain" description="Histidine kinase" evidence="6">
    <location>
        <begin position="576"/>
        <end position="789"/>
    </location>
</feature>
<dbReference type="SUPFAM" id="SSF47384">
    <property type="entry name" value="Homodimeric domain of signal transducing histidine kinase"/>
    <property type="match status" value="1"/>
</dbReference>
<dbReference type="InterPro" id="IPR003018">
    <property type="entry name" value="GAF"/>
</dbReference>
<dbReference type="SUPFAM" id="SSF55785">
    <property type="entry name" value="PYP-like sensor domain (PAS domain)"/>
    <property type="match status" value="3"/>
</dbReference>
<organism evidence="9 10">
    <name type="scientific">Mucilaginibacter segetis</name>
    <dbReference type="NCBI Taxonomy" id="2793071"/>
    <lineage>
        <taxon>Bacteria</taxon>
        <taxon>Pseudomonadati</taxon>
        <taxon>Bacteroidota</taxon>
        <taxon>Sphingobacteriia</taxon>
        <taxon>Sphingobacteriales</taxon>
        <taxon>Sphingobacteriaceae</taxon>
        <taxon>Mucilaginibacter</taxon>
    </lineage>
</organism>
<dbReference type="CDD" id="cd00130">
    <property type="entry name" value="PAS"/>
    <property type="match status" value="3"/>
</dbReference>
<keyword evidence="5" id="KW-0418">Kinase</keyword>
<dbReference type="Pfam" id="PF02518">
    <property type="entry name" value="HATPase_c"/>
    <property type="match status" value="1"/>
</dbReference>
<keyword evidence="4" id="KW-0808">Transferase</keyword>
<dbReference type="InterPro" id="IPR003594">
    <property type="entry name" value="HATPase_dom"/>
</dbReference>
<dbReference type="SMART" id="SM00387">
    <property type="entry name" value="HATPase_c"/>
    <property type="match status" value="1"/>
</dbReference>
<feature type="domain" description="PAC" evidence="8">
    <location>
        <begin position="393"/>
        <end position="446"/>
    </location>
</feature>
<dbReference type="InterPro" id="IPR036890">
    <property type="entry name" value="HATPase_C_sf"/>
</dbReference>
<dbReference type="CDD" id="cd00075">
    <property type="entry name" value="HATPase"/>
    <property type="match status" value="1"/>
</dbReference>
<dbReference type="FunFam" id="3.30.450.20:FF:000099">
    <property type="entry name" value="Sensory box sensor histidine kinase"/>
    <property type="match status" value="1"/>
</dbReference>
<evidence type="ECO:0000259" key="8">
    <source>
        <dbReference type="PROSITE" id="PS50113"/>
    </source>
</evidence>
<dbReference type="Pfam" id="PF08447">
    <property type="entry name" value="PAS_3"/>
    <property type="match status" value="1"/>
</dbReference>
<comment type="catalytic activity">
    <reaction evidence="1">
        <text>ATP + protein L-histidine = ADP + protein N-phospho-L-histidine.</text>
        <dbReference type="EC" id="2.7.13.3"/>
    </reaction>
</comment>
<dbReference type="GO" id="GO:0000155">
    <property type="term" value="F:phosphorelay sensor kinase activity"/>
    <property type="evidence" value="ECO:0007669"/>
    <property type="project" value="InterPro"/>
</dbReference>
<accession>A0A934PTN3</accession>
<dbReference type="PROSITE" id="PS50113">
    <property type="entry name" value="PAC"/>
    <property type="match status" value="2"/>
</dbReference>
<feature type="domain" description="PAC" evidence="8">
    <location>
        <begin position="520"/>
        <end position="572"/>
    </location>
</feature>
<proteinExistence type="predicted"/>
<dbReference type="InterPro" id="IPR029016">
    <property type="entry name" value="GAF-like_dom_sf"/>
</dbReference>
<keyword evidence="10" id="KW-1185">Reference proteome</keyword>
<dbReference type="EMBL" id="JAEHFW010000003">
    <property type="protein sequence ID" value="MBK0380629.1"/>
    <property type="molecule type" value="Genomic_DNA"/>
</dbReference>
<dbReference type="Pfam" id="PF13185">
    <property type="entry name" value="GAF_2"/>
    <property type="match status" value="1"/>
</dbReference>
<dbReference type="SMART" id="SM00091">
    <property type="entry name" value="PAS"/>
    <property type="match status" value="3"/>
</dbReference>
<evidence type="ECO:0000256" key="3">
    <source>
        <dbReference type="ARBA" id="ARBA00022553"/>
    </source>
</evidence>
<gene>
    <name evidence="9" type="ORF">I5M19_14995</name>
</gene>
<dbReference type="FunFam" id="3.30.565.10:FF:000006">
    <property type="entry name" value="Sensor histidine kinase WalK"/>
    <property type="match status" value="1"/>
</dbReference>
<evidence type="ECO:0000259" key="6">
    <source>
        <dbReference type="PROSITE" id="PS50109"/>
    </source>
</evidence>
<dbReference type="InterPro" id="IPR035965">
    <property type="entry name" value="PAS-like_dom_sf"/>
</dbReference>
<dbReference type="PRINTS" id="PR00344">
    <property type="entry name" value="BCTRLSENSOR"/>
</dbReference>
<evidence type="ECO:0000256" key="4">
    <source>
        <dbReference type="ARBA" id="ARBA00022679"/>
    </source>
</evidence>
<dbReference type="InterPro" id="IPR005467">
    <property type="entry name" value="His_kinase_dom"/>
</dbReference>
<dbReference type="Gene3D" id="3.30.450.40">
    <property type="match status" value="1"/>
</dbReference>
<dbReference type="InterPro" id="IPR013767">
    <property type="entry name" value="PAS_fold"/>
</dbReference>
<evidence type="ECO:0000256" key="1">
    <source>
        <dbReference type="ARBA" id="ARBA00000085"/>
    </source>
</evidence>
<dbReference type="InterPro" id="IPR036097">
    <property type="entry name" value="HisK_dim/P_sf"/>
</dbReference>
<dbReference type="CDD" id="cd00082">
    <property type="entry name" value="HisKA"/>
    <property type="match status" value="1"/>
</dbReference>
<dbReference type="InterPro" id="IPR003661">
    <property type="entry name" value="HisK_dim/P_dom"/>
</dbReference>
<dbReference type="SMART" id="SM00086">
    <property type="entry name" value="PAC"/>
    <property type="match status" value="2"/>
</dbReference>
<dbReference type="RefSeq" id="WP_200067172.1">
    <property type="nucleotide sequence ID" value="NZ_JAEHFW010000003.1"/>
</dbReference>
<reference evidence="9" key="1">
    <citation type="submission" date="2020-12" db="EMBL/GenBank/DDBJ databases">
        <title>Bacterial novel species Mucilaginibacter sp. SD-g isolated from soil.</title>
        <authorList>
            <person name="Jung H.-Y."/>
        </authorList>
    </citation>
    <scope>NUCLEOTIDE SEQUENCE</scope>
    <source>
        <strain evidence="9">SD-g</strain>
    </source>
</reference>
<dbReference type="PANTHER" id="PTHR43304:SF1">
    <property type="entry name" value="PAC DOMAIN-CONTAINING PROTEIN"/>
    <property type="match status" value="1"/>
</dbReference>
<dbReference type="EC" id="2.7.13.3" evidence="2"/>
<evidence type="ECO:0000259" key="7">
    <source>
        <dbReference type="PROSITE" id="PS50112"/>
    </source>
</evidence>
<dbReference type="InterPro" id="IPR000014">
    <property type="entry name" value="PAS"/>
</dbReference>
<feature type="domain" description="PAS" evidence="7">
    <location>
        <begin position="447"/>
        <end position="517"/>
    </location>
</feature>
<dbReference type="Gene3D" id="1.10.287.130">
    <property type="match status" value="1"/>
</dbReference>
<dbReference type="PROSITE" id="PS50109">
    <property type="entry name" value="HIS_KIN"/>
    <property type="match status" value="1"/>
</dbReference>